<organism evidence="1 2">
    <name type="scientific">Clavibacter michiganensis</name>
    <dbReference type="NCBI Taxonomy" id="28447"/>
    <lineage>
        <taxon>Bacteria</taxon>
        <taxon>Bacillati</taxon>
        <taxon>Actinomycetota</taxon>
        <taxon>Actinomycetes</taxon>
        <taxon>Micrococcales</taxon>
        <taxon>Microbacteriaceae</taxon>
        <taxon>Clavibacter</taxon>
    </lineage>
</organism>
<comment type="caution">
    <text evidence="1">The sequence shown here is derived from an EMBL/GenBank/DDBJ whole genome shotgun (WGS) entry which is preliminary data.</text>
</comment>
<dbReference type="AlphaFoldDB" id="A0A399NYJ9"/>
<accession>A0A399NYJ9</accession>
<reference evidence="1 2" key="1">
    <citation type="submission" date="2018-08" db="EMBL/GenBank/DDBJ databases">
        <title>Genome Sequence of Clavibacter michiganensis Subspecies type strains, and the Atypical Peach-Colored Strains Isolated from Tomato.</title>
        <authorList>
            <person name="Osdaghi E."/>
            <person name="Portier P."/>
            <person name="Briand M."/>
            <person name="Jacques M.-A."/>
        </authorList>
    </citation>
    <scope>NUCLEOTIDE SEQUENCE [LARGE SCALE GENOMIC DNA]</scope>
    <source>
        <strain evidence="1 2">CFBP 7493</strain>
    </source>
</reference>
<evidence type="ECO:0000313" key="2">
    <source>
        <dbReference type="Proteomes" id="UP000266298"/>
    </source>
</evidence>
<evidence type="ECO:0000313" key="1">
    <source>
        <dbReference type="EMBL" id="RII98994.1"/>
    </source>
</evidence>
<protein>
    <submittedName>
        <fullName evidence="1">Uncharacterized protein</fullName>
    </submittedName>
</protein>
<dbReference type="RefSeq" id="WP_043586084.1">
    <property type="nucleotide sequence ID" value="NZ_QWEC01000003.1"/>
</dbReference>
<gene>
    <name evidence="1" type="ORF">DZF96_00660</name>
</gene>
<dbReference type="Proteomes" id="UP000266298">
    <property type="component" value="Unassembled WGS sequence"/>
</dbReference>
<dbReference type="EMBL" id="QWEC01000003">
    <property type="protein sequence ID" value="RII98994.1"/>
    <property type="molecule type" value="Genomic_DNA"/>
</dbReference>
<name>A0A399NYJ9_9MICO</name>
<sequence>MASTDDTLADILKYQTWQREQADRMDARLINVENVVVDTVNKVNELLKKQGWMGDQADRTERKVDELQKKQGIVSAEVRAPAYKAPAQG</sequence>
<proteinExistence type="predicted"/>